<accession>A0ABW0RSL3</accession>
<dbReference type="EMBL" id="JBHSMZ010000001">
    <property type="protein sequence ID" value="MFC5547468.1"/>
    <property type="molecule type" value="Genomic_DNA"/>
</dbReference>
<evidence type="ECO:0000256" key="3">
    <source>
        <dbReference type="SAM" id="MobiDB-lite"/>
    </source>
</evidence>
<name>A0ABW0RSL3_9BURK</name>
<dbReference type="PRINTS" id="PR00080">
    <property type="entry name" value="SDRFAMILY"/>
</dbReference>
<organism evidence="4 5">
    <name type="scientific">Massilia aerilata</name>
    <dbReference type="NCBI Taxonomy" id="453817"/>
    <lineage>
        <taxon>Bacteria</taxon>
        <taxon>Pseudomonadati</taxon>
        <taxon>Pseudomonadota</taxon>
        <taxon>Betaproteobacteria</taxon>
        <taxon>Burkholderiales</taxon>
        <taxon>Oxalobacteraceae</taxon>
        <taxon>Telluria group</taxon>
        <taxon>Massilia</taxon>
    </lineage>
</organism>
<dbReference type="PRINTS" id="PR00081">
    <property type="entry name" value="GDHRDH"/>
</dbReference>
<dbReference type="RefSeq" id="WP_379766797.1">
    <property type="nucleotide sequence ID" value="NZ_JBHSMZ010000001.1"/>
</dbReference>
<evidence type="ECO:0000313" key="4">
    <source>
        <dbReference type="EMBL" id="MFC5547468.1"/>
    </source>
</evidence>
<dbReference type="InterPro" id="IPR020904">
    <property type="entry name" value="Sc_DH/Rdtase_CS"/>
</dbReference>
<gene>
    <name evidence="4" type="ORF">ACFPO9_02925</name>
</gene>
<dbReference type="PANTHER" id="PTHR48107">
    <property type="entry name" value="NADPH-DEPENDENT ALDEHYDE REDUCTASE-LIKE PROTEIN, CHLOROPLASTIC-RELATED"/>
    <property type="match status" value="1"/>
</dbReference>
<dbReference type="NCBIfam" id="NF005214">
    <property type="entry name" value="PRK06701.1"/>
    <property type="match status" value="1"/>
</dbReference>
<dbReference type="PROSITE" id="PS00061">
    <property type="entry name" value="ADH_SHORT"/>
    <property type="match status" value="1"/>
</dbReference>
<dbReference type="InterPro" id="IPR036291">
    <property type="entry name" value="NAD(P)-bd_dom_sf"/>
</dbReference>
<dbReference type="Pfam" id="PF13561">
    <property type="entry name" value="adh_short_C2"/>
    <property type="match status" value="1"/>
</dbReference>
<keyword evidence="5" id="KW-1185">Reference proteome</keyword>
<comment type="similarity">
    <text evidence="1">Belongs to the short-chain dehydrogenases/reductases (SDR) family.</text>
</comment>
<keyword evidence="2" id="KW-0560">Oxidoreductase</keyword>
<reference evidence="5" key="1">
    <citation type="journal article" date="2019" name="Int. J. Syst. Evol. Microbiol.">
        <title>The Global Catalogue of Microorganisms (GCM) 10K type strain sequencing project: providing services to taxonomists for standard genome sequencing and annotation.</title>
        <authorList>
            <consortium name="The Broad Institute Genomics Platform"/>
            <consortium name="The Broad Institute Genome Sequencing Center for Infectious Disease"/>
            <person name="Wu L."/>
            <person name="Ma J."/>
        </authorList>
    </citation>
    <scope>NUCLEOTIDE SEQUENCE [LARGE SCALE GENOMIC DNA]</scope>
    <source>
        <strain evidence="5">CGMCC 4.5798</strain>
    </source>
</reference>
<comment type="caution">
    <text evidence="4">The sequence shown here is derived from an EMBL/GenBank/DDBJ whole genome shotgun (WGS) entry which is preliminary data.</text>
</comment>
<evidence type="ECO:0000256" key="1">
    <source>
        <dbReference type="ARBA" id="ARBA00006484"/>
    </source>
</evidence>
<dbReference type="Proteomes" id="UP001596086">
    <property type="component" value="Unassembled WGS sequence"/>
</dbReference>
<dbReference type="SUPFAM" id="SSF51735">
    <property type="entry name" value="NAD(P)-binding Rossmann-fold domains"/>
    <property type="match status" value="1"/>
</dbReference>
<feature type="region of interest" description="Disordered" evidence="3">
    <location>
        <begin position="1"/>
        <end position="56"/>
    </location>
</feature>
<evidence type="ECO:0000256" key="2">
    <source>
        <dbReference type="ARBA" id="ARBA00023002"/>
    </source>
</evidence>
<dbReference type="InterPro" id="IPR002347">
    <property type="entry name" value="SDR_fam"/>
</dbReference>
<protein>
    <submittedName>
        <fullName evidence="4">SDR family oxidoreductase</fullName>
    </submittedName>
</protein>
<dbReference type="Gene3D" id="3.40.50.720">
    <property type="entry name" value="NAD(P)-binding Rossmann-like Domain"/>
    <property type="match status" value="1"/>
</dbReference>
<proteinExistence type="inferred from homology"/>
<evidence type="ECO:0000313" key="5">
    <source>
        <dbReference type="Proteomes" id="UP001596086"/>
    </source>
</evidence>
<sequence>MANQDDVANKQKAIQNRQDQHDASMQKGDQGGGGGGQDAAAQTGVKQPSGDFPAQHLAKPGLEAQMALKPKFMAEGYKGSGKLEGQVAIVTGGDSGIGRAVAILFAREGADVAILYLNEHEDAAETQRYIEAEGRQCVTVAGDVKDMEFCQQAVDQVVAKFGRLDVLVNNAAFQEHAESLLDLTEDRFDETMRTNIYGYFHMAKACLPYMKRGAAIVNTGSVTGLKGSKKLLDYSTTKGAIHAFTMSLAANLLDKGIRVNCVAPGPVWTPLNPADQSPEDITKFGQQTTFGRPAQPEELSPAYVYLASSVCSGYVTGVILPITGSVGE</sequence>
<dbReference type="PANTHER" id="PTHR48107:SF16">
    <property type="entry name" value="NADPH-DEPENDENT ALDEHYDE REDUCTASE 1, CHLOROPLASTIC"/>
    <property type="match status" value="1"/>
</dbReference>